<dbReference type="AlphaFoldDB" id="A0A8H6QI99"/>
<proteinExistence type="predicted"/>
<evidence type="ECO:0000313" key="2">
    <source>
        <dbReference type="Proteomes" id="UP000662466"/>
    </source>
</evidence>
<name>A0A8H6QI99_9EURO</name>
<reference evidence="1" key="1">
    <citation type="submission" date="2020-06" db="EMBL/GenBank/DDBJ databases">
        <title>Draft genome sequences of strains closely related to Aspergillus parafelis and Aspergillus hiratsukae.</title>
        <authorList>
            <person name="Dos Santos R.A.C."/>
            <person name="Rivero-Menendez O."/>
            <person name="Steenwyk J.L."/>
            <person name="Mead M.E."/>
            <person name="Goldman G.H."/>
            <person name="Alastruey-Izquierdo A."/>
            <person name="Rokas A."/>
        </authorList>
    </citation>
    <scope>NUCLEOTIDE SEQUENCE</scope>
    <source>
        <strain evidence="1">CNM-CM6106</strain>
    </source>
</reference>
<evidence type="ECO:0008006" key="3">
    <source>
        <dbReference type="Google" id="ProtNLM"/>
    </source>
</evidence>
<evidence type="ECO:0000313" key="1">
    <source>
        <dbReference type="EMBL" id="KAF7173513.1"/>
    </source>
</evidence>
<comment type="caution">
    <text evidence="1">The sequence shown here is derived from an EMBL/GenBank/DDBJ whole genome shotgun (WGS) entry which is preliminary data.</text>
</comment>
<dbReference type="EMBL" id="JACBAF010001752">
    <property type="protein sequence ID" value="KAF7173513.1"/>
    <property type="molecule type" value="Genomic_DNA"/>
</dbReference>
<dbReference type="Gene3D" id="1.25.40.10">
    <property type="entry name" value="Tetratricopeptide repeat domain"/>
    <property type="match status" value="1"/>
</dbReference>
<dbReference type="InterPro" id="IPR011990">
    <property type="entry name" value="TPR-like_helical_dom_sf"/>
</dbReference>
<accession>A0A8H6QI99</accession>
<organism evidence="1 2">
    <name type="scientific">Aspergillus hiratsukae</name>
    <dbReference type="NCBI Taxonomy" id="1194566"/>
    <lineage>
        <taxon>Eukaryota</taxon>
        <taxon>Fungi</taxon>
        <taxon>Dikarya</taxon>
        <taxon>Ascomycota</taxon>
        <taxon>Pezizomycotina</taxon>
        <taxon>Eurotiomycetes</taxon>
        <taxon>Eurotiomycetidae</taxon>
        <taxon>Eurotiales</taxon>
        <taxon>Aspergillaceae</taxon>
        <taxon>Aspergillus</taxon>
        <taxon>Aspergillus subgen. Fumigati</taxon>
    </lineage>
</organism>
<protein>
    <recommendedName>
        <fullName evidence="3">Tetratricopeptide repeat protein</fullName>
    </recommendedName>
</protein>
<dbReference type="SUPFAM" id="SSF48452">
    <property type="entry name" value="TPR-like"/>
    <property type="match status" value="1"/>
</dbReference>
<dbReference type="Proteomes" id="UP000662466">
    <property type="component" value="Unassembled WGS sequence"/>
</dbReference>
<sequence length="223" mass="25031">MMDAFNIDLEIVNSLEDISDEGLLSFAEMLDEPGDDMHIELSIYAFFVAFQRLGSPELLTSALVRAEGWVAITSGDHPERHRRVKILDVMTARQEEEAIADLEETIRAAREAVNATPEDHPDRPALLNNHVDGLRQRYSRTGAMADLEESIRVAQEAVNATPEDHPYRATRLSNLGSRLGDRYSRTGSMPDLEESLAYHREGTRELGTETPIFSTRRGPTLVR</sequence>
<gene>
    <name evidence="1" type="ORF">CNMCM6106_007573</name>
</gene>
<dbReference type="Pfam" id="PF13374">
    <property type="entry name" value="TPR_10"/>
    <property type="match status" value="2"/>
</dbReference>